<dbReference type="InterPro" id="IPR004761">
    <property type="entry name" value="Spore_GerAB"/>
</dbReference>
<organism evidence="10 12">
    <name type="scientific">Paenibacillus jilunlii</name>
    <dbReference type="NCBI Taxonomy" id="682956"/>
    <lineage>
        <taxon>Bacteria</taxon>
        <taxon>Bacillati</taxon>
        <taxon>Bacillota</taxon>
        <taxon>Bacilli</taxon>
        <taxon>Bacillales</taxon>
        <taxon>Paenibacillaceae</taxon>
        <taxon>Paenibacillus</taxon>
    </lineage>
</organism>
<dbReference type="PANTHER" id="PTHR34975:SF2">
    <property type="entry name" value="SPORE GERMINATION PROTEIN A2"/>
    <property type="match status" value="1"/>
</dbReference>
<dbReference type="OrthoDB" id="2446105at2"/>
<name>A0A1G9FPU6_9BACL</name>
<evidence type="ECO:0000256" key="2">
    <source>
        <dbReference type="ARBA" id="ARBA00007998"/>
    </source>
</evidence>
<dbReference type="GO" id="GO:0009847">
    <property type="term" value="P:spore germination"/>
    <property type="evidence" value="ECO:0007669"/>
    <property type="project" value="InterPro"/>
</dbReference>
<dbReference type="Proteomes" id="UP000182783">
    <property type="component" value="Unassembled WGS sequence"/>
</dbReference>
<feature type="transmembrane region" description="Helical" evidence="8">
    <location>
        <begin position="76"/>
        <end position="99"/>
    </location>
</feature>
<keyword evidence="4" id="KW-0309">Germination</keyword>
<reference evidence="10 12" key="2">
    <citation type="submission" date="2016-10" db="EMBL/GenBank/DDBJ databases">
        <authorList>
            <person name="de Groot N.N."/>
        </authorList>
    </citation>
    <scope>NUCLEOTIDE SEQUENCE [LARGE SCALE GENOMIC DNA]</scope>
    <source>
        <strain evidence="10 12">CGMCC 1.10239</strain>
    </source>
</reference>
<evidence type="ECO:0000256" key="7">
    <source>
        <dbReference type="ARBA" id="ARBA00023136"/>
    </source>
</evidence>
<keyword evidence="3" id="KW-0813">Transport</keyword>
<dbReference type="Gene3D" id="1.20.1740.10">
    <property type="entry name" value="Amino acid/polyamine transporter I"/>
    <property type="match status" value="1"/>
</dbReference>
<keyword evidence="6 8" id="KW-1133">Transmembrane helix</keyword>
<dbReference type="EMBL" id="LIPY01000122">
    <property type="protein sequence ID" value="KWX71175.1"/>
    <property type="molecule type" value="Genomic_DNA"/>
</dbReference>
<keyword evidence="11" id="KW-1185">Reference proteome</keyword>
<feature type="transmembrane region" description="Helical" evidence="8">
    <location>
        <begin position="12"/>
        <end position="30"/>
    </location>
</feature>
<feature type="transmembrane region" description="Helical" evidence="8">
    <location>
        <begin position="119"/>
        <end position="136"/>
    </location>
</feature>
<keyword evidence="5 8" id="KW-0812">Transmembrane</keyword>
<evidence type="ECO:0000313" key="11">
    <source>
        <dbReference type="Proteomes" id="UP000070252"/>
    </source>
</evidence>
<comment type="subcellular location">
    <subcellularLocation>
        <location evidence="1">Membrane</location>
        <topology evidence="1">Multi-pass membrane protein</topology>
    </subcellularLocation>
</comment>
<dbReference type="EMBL" id="FNGM01000001">
    <property type="protein sequence ID" value="SDK90153.1"/>
    <property type="molecule type" value="Genomic_DNA"/>
</dbReference>
<dbReference type="PANTHER" id="PTHR34975">
    <property type="entry name" value="SPORE GERMINATION PROTEIN A2"/>
    <property type="match status" value="1"/>
</dbReference>
<sequence>MVAQKEKMITKGQLFLFIIQAQIGVGILSLPSKLNETAKGGGGLSVLVAGAITQFAILLLWLLLKNFPGLNLFNICLKLGGPIIGSLLIIVYIGYFILLGSNIMLSAVEVLRRWMLQTTPRWAVLGLFSIMTLYLAREKLTVLARFYTLASLLFIPLFLFICYGLTQAHLENMLPLLEKGVWNIVKGAKDTTISMYGFELMLIIYPLSEGTDKQKLLTVSLANLFVTLFYVFVVSTCLMFFNSEQMKMIPEPVIYLMKSLSFFIVDRADILFLPIWAITLVCSIVSYCYAASFGLSVLFRRKSHRNFAPFVKITTFMIALAPVTSVGIHLLDTASAYAAYLFIGGLPLVMLIISQFIKRKGSGPA</sequence>
<dbReference type="Proteomes" id="UP000070252">
    <property type="component" value="Unassembled WGS sequence"/>
</dbReference>
<dbReference type="NCBIfam" id="TIGR00912">
    <property type="entry name" value="2A0309"/>
    <property type="match status" value="1"/>
</dbReference>
<feature type="transmembrane region" description="Helical" evidence="8">
    <location>
        <begin position="271"/>
        <end position="298"/>
    </location>
</feature>
<evidence type="ECO:0000313" key="10">
    <source>
        <dbReference type="EMBL" id="SDK90153.1"/>
    </source>
</evidence>
<comment type="similarity">
    <text evidence="2">Belongs to the amino acid-polyamine-organocation (APC) superfamily. Spore germination protein (SGP) (TC 2.A.3.9) family.</text>
</comment>
<feature type="transmembrane region" description="Helical" evidence="8">
    <location>
        <begin position="216"/>
        <end position="241"/>
    </location>
</feature>
<evidence type="ECO:0000256" key="8">
    <source>
        <dbReference type="SAM" id="Phobius"/>
    </source>
</evidence>
<evidence type="ECO:0000256" key="1">
    <source>
        <dbReference type="ARBA" id="ARBA00004141"/>
    </source>
</evidence>
<dbReference type="GO" id="GO:0016020">
    <property type="term" value="C:membrane"/>
    <property type="evidence" value="ECO:0007669"/>
    <property type="project" value="UniProtKB-SubCell"/>
</dbReference>
<evidence type="ECO:0000256" key="5">
    <source>
        <dbReference type="ARBA" id="ARBA00022692"/>
    </source>
</evidence>
<dbReference type="AlphaFoldDB" id="A0A1G9FPU6"/>
<keyword evidence="7 8" id="KW-0472">Membrane</keyword>
<feature type="transmembrane region" description="Helical" evidence="8">
    <location>
        <begin position="310"/>
        <end position="331"/>
    </location>
</feature>
<feature type="transmembrane region" description="Helical" evidence="8">
    <location>
        <begin position="337"/>
        <end position="357"/>
    </location>
</feature>
<evidence type="ECO:0000313" key="12">
    <source>
        <dbReference type="Proteomes" id="UP000182783"/>
    </source>
</evidence>
<accession>A0A1G9FPU6</accession>
<feature type="transmembrane region" description="Helical" evidence="8">
    <location>
        <begin position="42"/>
        <end position="64"/>
    </location>
</feature>
<dbReference type="RefSeq" id="WP_062526217.1">
    <property type="nucleotide sequence ID" value="NZ_CP048429.1"/>
</dbReference>
<reference evidence="9 11" key="1">
    <citation type="submission" date="2015-08" db="EMBL/GenBank/DDBJ databases">
        <title>Genome of Paenibacillus jilunlii.</title>
        <authorList>
            <person name="Sant'Anna F.H."/>
            <person name="Ambrosini A."/>
            <person name="Souza R."/>
            <person name="Bach E."/>
            <person name="Fernandes G."/>
            <person name="Balsanelli E."/>
            <person name="Baura V.A."/>
            <person name="Pedrosa F.O."/>
            <person name="Souza E.M."/>
            <person name="Passaglia L."/>
        </authorList>
    </citation>
    <scope>NUCLEOTIDE SEQUENCE [LARGE SCALE GENOMIC DNA]</scope>
    <source>
        <strain evidence="9 11">DSM 23019</strain>
    </source>
</reference>
<gene>
    <name evidence="9" type="ORF">AML91_23270</name>
    <name evidence="10" type="ORF">SAMN05216191_10121</name>
</gene>
<evidence type="ECO:0000256" key="6">
    <source>
        <dbReference type="ARBA" id="ARBA00022989"/>
    </source>
</evidence>
<evidence type="ECO:0000256" key="4">
    <source>
        <dbReference type="ARBA" id="ARBA00022544"/>
    </source>
</evidence>
<dbReference type="Pfam" id="PF03845">
    <property type="entry name" value="Spore_permease"/>
    <property type="match status" value="1"/>
</dbReference>
<proteinExistence type="inferred from homology"/>
<evidence type="ECO:0000256" key="3">
    <source>
        <dbReference type="ARBA" id="ARBA00022448"/>
    </source>
</evidence>
<protein>
    <submittedName>
        <fullName evidence="10">Spore germination protein (Amino acid permease)</fullName>
    </submittedName>
</protein>
<feature type="transmembrane region" description="Helical" evidence="8">
    <location>
        <begin position="143"/>
        <end position="166"/>
    </location>
</feature>
<evidence type="ECO:0000313" key="9">
    <source>
        <dbReference type="EMBL" id="KWX71175.1"/>
    </source>
</evidence>